<comment type="caution">
    <text evidence="2">The sequence shown here is derived from an EMBL/GenBank/DDBJ whole genome shotgun (WGS) entry which is preliminary data.</text>
</comment>
<accession>A0A5Y4BP44</accession>
<organism evidence="2">
    <name type="scientific">Salmonella enterica</name>
    <name type="common">Salmonella choleraesuis</name>
    <dbReference type="NCBI Taxonomy" id="28901"/>
    <lineage>
        <taxon>Bacteria</taxon>
        <taxon>Pseudomonadati</taxon>
        <taxon>Pseudomonadota</taxon>
        <taxon>Gammaproteobacteria</taxon>
        <taxon>Enterobacterales</taxon>
        <taxon>Enterobacteriaceae</taxon>
        <taxon>Salmonella</taxon>
    </lineage>
</organism>
<name>A0A5Y4BP44_SALER</name>
<protein>
    <submittedName>
        <fullName evidence="2">Uncharacterized protein</fullName>
    </submittedName>
</protein>
<dbReference type="AlphaFoldDB" id="A0A5Y4BP44"/>
<dbReference type="RefSeq" id="WP_079895562.1">
    <property type="nucleotide sequence ID" value="NZ_MYNF01000022.1"/>
</dbReference>
<dbReference type="EMBL" id="AAJAEQ010000073">
    <property type="protein sequence ID" value="ECJ9878663.1"/>
    <property type="molecule type" value="Genomic_DNA"/>
</dbReference>
<evidence type="ECO:0000313" key="2">
    <source>
        <dbReference type="EMBL" id="ECJ9878663.1"/>
    </source>
</evidence>
<gene>
    <name evidence="2" type="ORF">FQR15_16000</name>
    <name evidence="1" type="ORF">IX07_11890</name>
</gene>
<evidence type="ECO:0000313" key="1">
    <source>
        <dbReference type="EMBL" id="EBP0249134.1"/>
    </source>
</evidence>
<reference evidence="1" key="1">
    <citation type="submission" date="2018-07" db="EMBL/GenBank/DDBJ databases">
        <authorList>
            <consortium name="GenomeTrakr network: Whole genome sequencing for foodborne pathogen traceback"/>
        </authorList>
    </citation>
    <scope>NUCLEOTIDE SEQUENCE</scope>
    <source>
        <strain evidence="1">FLUFL-939</strain>
    </source>
</reference>
<proteinExistence type="predicted"/>
<reference evidence="2" key="2">
    <citation type="submission" date="2019-07" db="EMBL/GenBank/DDBJ databases">
        <authorList>
            <consortium name="PulseNet: The National Subtyping Network for Foodborne Disease Surveillance"/>
            <person name="Tarr C.L."/>
            <person name="Trees E."/>
            <person name="Katz L.S."/>
            <person name="Carleton-Romer H.A."/>
            <person name="Stroika S."/>
            <person name="Kucerova Z."/>
            <person name="Roache K.F."/>
            <person name="Sabol A.L."/>
            <person name="Besser J."/>
            <person name="Gerner-Smidt P."/>
        </authorList>
    </citation>
    <scope>NUCLEOTIDE SEQUENCE</scope>
    <source>
        <strain evidence="2">PNUSAS085443</strain>
    </source>
</reference>
<dbReference type="EMBL" id="AAGKJW010000006">
    <property type="protein sequence ID" value="EBP0249134.1"/>
    <property type="molecule type" value="Genomic_DNA"/>
</dbReference>
<sequence>MKFNVFLKVNHGAHWVLSSGSPIFESTLFETRPEAINVLEKFVTGMESPTFIDNDNSDSSSPATVIFKQIDSRWHWTLFFSFNGVRSKIAESSEKGFDSLELAKQKAKIFCNSIVDAPILDQFDIAIPGLGFTKSFERAHNIGDIHPSSKWVK</sequence>